<dbReference type="Proteomes" id="UP001589814">
    <property type="component" value="Unassembled WGS sequence"/>
</dbReference>
<organism evidence="2 3">
    <name type="scientific">Kushneria aurantia</name>
    <dbReference type="NCBI Taxonomy" id="504092"/>
    <lineage>
        <taxon>Bacteria</taxon>
        <taxon>Pseudomonadati</taxon>
        <taxon>Pseudomonadota</taxon>
        <taxon>Gammaproteobacteria</taxon>
        <taxon>Oceanospirillales</taxon>
        <taxon>Halomonadaceae</taxon>
        <taxon>Kushneria</taxon>
    </lineage>
</organism>
<feature type="chain" id="PRO_5046005090" evidence="1">
    <location>
        <begin position="23"/>
        <end position="156"/>
    </location>
</feature>
<dbReference type="Gene3D" id="2.40.128.640">
    <property type="match status" value="1"/>
</dbReference>
<feature type="signal peptide" evidence="1">
    <location>
        <begin position="1"/>
        <end position="22"/>
    </location>
</feature>
<proteinExistence type="predicted"/>
<dbReference type="PROSITE" id="PS51257">
    <property type="entry name" value="PROKAR_LIPOPROTEIN"/>
    <property type="match status" value="1"/>
</dbReference>
<accession>A0ABV6G7G1</accession>
<sequence>MQMKTLLAGSALLALLAGCAGTGGGQTSGGDSGMTSAAQQTRTYVGTLPCRSCDGIQLTVDLQGSEDATNPQTRTFELEADYQNHPQNPPAETYSGNWEVINGMQNNPQATVYELTPSGDGQVYYFEKVNPSTLELIDPQLRSFENGERLRLTLQQ</sequence>
<keyword evidence="1" id="KW-0732">Signal</keyword>
<dbReference type="RefSeq" id="WP_019953093.1">
    <property type="nucleotide sequence ID" value="NZ_JBHLVX010000063.1"/>
</dbReference>
<dbReference type="EMBL" id="JBHLVX010000063">
    <property type="protein sequence ID" value="MFC0269612.1"/>
    <property type="molecule type" value="Genomic_DNA"/>
</dbReference>
<comment type="caution">
    <text evidence="2">The sequence shown here is derived from an EMBL/GenBank/DDBJ whole genome shotgun (WGS) entry which is preliminary data.</text>
</comment>
<evidence type="ECO:0000256" key="1">
    <source>
        <dbReference type="SAM" id="SignalP"/>
    </source>
</evidence>
<gene>
    <name evidence="2" type="ORF">ACFFHW_16720</name>
</gene>
<evidence type="ECO:0000313" key="3">
    <source>
        <dbReference type="Proteomes" id="UP001589814"/>
    </source>
</evidence>
<evidence type="ECO:0000313" key="2">
    <source>
        <dbReference type="EMBL" id="MFC0269612.1"/>
    </source>
</evidence>
<dbReference type="Pfam" id="PF04170">
    <property type="entry name" value="NlpE"/>
    <property type="match status" value="1"/>
</dbReference>
<name>A0ABV6G7G1_9GAMM</name>
<reference evidence="2 3" key="1">
    <citation type="submission" date="2024-09" db="EMBL/GenBank/DDBJ databases">
        <authorList>
            <person name="Sun Q."/>
            <person name="Mori K."/>
        </authorList>
    </citation>
    <scope>NUCLEOTIDE SEQUENCE [LARGE SCALE GENOMIC DNA]</scope>
    <source>
        <strain evidence="2 3">CCM 7415</strain>
    </source>
</reference>
<keyword evidence="3" id="KW-1185">Reference proteome</keyword>
<protein>
    <submittedName>
        <fullName evidence="2">Copper resistance protein NlpE N-terminal domain-containing protein</fullName>
    </submittedName>
</protein>
<dbReference type="InterPro" id="IPR007298">
    <property type="entry name" value="Cu-R_lipoprotein_NlpE"/>
</dbReference>